<dbReference type="Proteomes" id="UP000054032">
    <property type="component" value="Unassembled WGS sequence"/>
</dbReference>
<feature type="compositionally biased region" description="Polar residues" evidence="1">
    <location>
        <begin position="81"/>
        <end position="104"/>
    </location>
</feature>
<evidence type="ECO:0000256" key="1">
    <source>
        <dbReference type="SAM" id="MobiDB-lite"/>
    </source>
</evidence>
<feature type="region of interest" description="Disordered" evidence="1">
    <location>
        <begin position="38"/>
        <end position="114"/>
    </location>
</feature>
<evidence type="ECO:0000313" key="2">
    <source>
        <dbReference type="EMBL" id="EUC49238.1"/>
    </source>
</evidence>
<dbReference type="KEGG" id="bor:COCMIDRAFT_33296"/>
<name>W6ZH59_COCMI</name>
<dbReference type="RefSeq" id="XP_007684176.1">
    <property type="nucleotide sequence ID" value="XM_007685986.1"/>
</dbReference>
<protein>
    <submittedName>
        <fullName evidence="2">Uncharacterized protein</fullName>
    </submittedName>
</protein>
<dbReference type="AlphaFoldDB" id="W6ZH59"/>
<dbReference type="HOGENOM" id="CLU_1481731_0_0_1"/>
<sequence>MSYFLSILEEARGETSNSHKATPASITPRINIVRLTKGVPRTQANMGPKDSCDTDFGHSRKSRLPPANKKKKMSMKRRKTPSSNKTSCGKTSKNQKPSSTTSASRIIRAKNKMVTVSRAKQNLDHDSEEQDVEDDFVVEDMAYNPQKSKVGAMARSKLFTGMK</sequence>
<gene>
    <name evidence="2" type="ORF">COCMIDRAFT_33296</name>
</gene>
<organism evidence="2 3">
    <name type="scientific">Bipolaris oryzae ATCC 44560</name>
    <dbReference type="NCBI Taxonomy" id="930090"/>
    <lineage>
        <taxon>Eukaryota</taxon>
        <taxon>Fungi</taxon>
        <taxon>Dikarya</taxon>
        <taxon>Ascomycota</taxon>
        <taxon>Pezizomycotina</taxon>
        <taxon>Dothideomycetes</taxon>
        <taxon>Pleosporomycetidae</taxon>
        <taxon>Pleosporales</taxon>
        <taxon>Pleosporineae</taxon>
        <taxon>Pleosporaceae</taxon>
        <taxon>Bipolaris</taxon>
    </lineage>
</organism>
<keyword evidence="3" id="KW-1185">Reference proteome</keyword>
<evidence type="ECO:0000313" key="3">
    <source>
        <dbReference type="Proteomes" id="UP000054032"/>
    </source>
</evidence>
<feature type="compositionally biased region" description="Basic residues" evidence="1">
    <location>
        <begin position="59"/>
        <end position="80"/>
    </location>
</feature>
<dbReference type="EMBL" id="KI963933">
    <property type="protein sequence ID" value="EUC49238.1"/>
    <property type="molecule type" value="Genomic_DNA"/>
</dbReference>
<reference evidence="2 3" key="1">
    <citation type="journal article" date="2013" name="PLoS Genet.">
        <title>Comparative genome structure, secondary metabolite, and effector coding capacity across Cochliobolus pathogens.</title>
        <authorList>
            <person name="Condon B.J."/>
            <person name="Leng Y."/>
            <person name="Wu D."/>
            <person name="Bushley K.E."/>
            <person name="Ohm R.A."/>
            <person name="Otillar R."/>
            <person name="Martin J."/>
            <person name="Schackwitz W."/>
            <person name="Grimwood J."/>
            <person name="MohdZainudin N."/>
            <person name="Xue C."/>
            <person name="Wang R."/>
            <person name="Manning V.A."/>
            <person name="Dhillon B."/>
            <person name="Tu Z.J."/>
            <person name="Steffenson B.J."/>
            <person name="Salamov A."/>
            <person name="Sun H."/>
            <person name="Lowry S."/>
            <person name="LaButti K."/>
            <person name="Han J."/>
            <person name="Copeland A."/>
            <person name="Lindquist E."/>
            <person name="Barry K."/>
            <person name="Schmutz J."/>
            <person name="Baker S.E."/>
            <person name="Ciuffetti L.M."/>
            <person name="Grigoriev I.V."/>
            <person name="Zhong S."/>
            <person name="Turgeon B.G."/>
        </authorList>
    </citation>
    <scope>NUCLEOTIDE SEQUENCE [LARGE SCALE GENOMIC DNA]</scope>
    <source>
        <strain evidence="2 3">ATCC 44560</strain>
    </source>
</reference>
<proteinExistence type="predicted"/>
<accession>W6ZH59</accession>
<dbReference type="GeneID" id="19122285"/>
<dbReference type="OrthoDB" id="3692446at2759"/>